<dbReference type="RefSeq" id="WP_248656762.1">
    <property type="nucleotide sequence ID" value="NZ_CP096658.1"/>
</dbReference>
<evidence type="ECO:0000256" key="1">
    <source>
        <dbReference type="SAM" id="MobiDB-lite"/>
    </source>
</evidence>
<feature type="region of interest" description="Disordered" evidence="1">
    <location>
        <begin position="168"/>
        <end position="199"/>
    </location>
</feature>
<feature type="transmembrane region" description="Helical" evidence="2">
    <location>
        <begin position="436"/>
        <end position="456"/>
    </location>
</feature>
<dbReference type="SUPFAM" id="SSF49299">
    <property type="entry name" value="PKD domain"/>
    <property type="match status" value="1"/>
</dbReference>
<dbReference type="EMBL" id="CP096658">
    <property type="protein sequence ID" value="UPW02384.1"/>
    <property type="molecule type" value="Genomic_DNA"/>
</dbReference>
<accession>A0A8U0IQP5</accession>
<dbReference type="InterPro" id="IPR022409">
    <property type="entry name" value="PKD/Chitinase_dom"/>
</dbReference>
<dbReference type="SUPFAM" id="SSF49452">
    <property type="entry name" value="Starch-binding domain-like"/>
    <property type="match status" value="1"/>
</dbReference>
<evidence type="ECO:0000313" key="4">
    <source>
        <dbReference type="EMBL" id="UPW02384.1"/>
    </source>
</evidence>
<dbReference type="Gene3D" id="2.60.40.10">
    <property type="entry name" value="Immunoglobulins"/>
    <property type="match status" value="1"/>
</dbReference>
<dbReference type="InterPro" id="IPR013784">
    <property type="entry name" value="Carb-bd-like_fold"/>
</dbReference>
<organism evidence="4 5">
    <name type="scientific">Halorussus gelatinilyticus</name>
    <dbReference type="NCBI Taxonomy" id="2937524"/>
    <lineage>
        <taxon>Archaea</taxon>
        <taxon>Methanobacteriati</taxon>
        <taxon>Methanobacteriota</taxon>
        <taxon>Stenosarchaea group</taxon>
        <taxon>Halobacteria</taxon>
        <taxon>Halobacteriales</taxon>
        <taxon>Haladaptataceae</taxon>
        <taxon>Halorussus</taxon>
    </lineage>
</organism>
<dbReference type="GO" id="GO:0030246">
    <property type="term" value="F:carbohydrate binding"/>
    <property type="evidence" value="ECO:0007669"/>
    <property type="project" value="InterPro"/>
</dbReference>
<dbReference type="GeneID" id="72189391"/>
<dbReference type="CDD" id="cd00146">
    <property type="entry name" value="PKD"/>
    <property type="match status" value="1"/>
</dbReference>
<dbReference type="SMART" id="SM00089">
    <property type="entry name" value="PKD"/>
    <property type="match status" value="1"/>
</dbReference>
<evidence type="ECO:0000256" key="2">
    <source>
        <dbReference type="SAM" id="Phobius"/>
    </source>
</evidence>
<dbReference type="Pfam" id="PF18911">
    <property type="entry name" value="PKD_4"/>
    <property type="match status" value="1"/>
</dbReference>
<dbReference type="Pfam" id="PF13620">
    <property type="entry name" value="CarboxypepD_reg"/>
    <property type="match status" value="2"/>
</dbReference>
<reference evidence="4" key="1">
    <citation type="submission" date="2022-04" db="EMBL/GenBank/DDBJ databases">
        <title>Diverse halophilic archaea isolated from saline environments.</title>
        <authorList>
            <person name="Cui H.-L."/>
        </authorList>
    </citation>
    <scope>NUCLEOTIDE SEQUENCE</scope>
    <source>
        <strain evidence="4">XZYJT40</strain>
    </source>
</reference>
<dbReference type="Proteomes" id="UP000830434">
    <property type="component" value="Chromosome"/>
</dbReference>
<feature type="domain" description="PKD" evidence="3">
    <location>
        <begin position="169"/>
        <end position="253"/>
    </location>
</feature>
<name>A0A8U0IQP5_9EURY</name>
<sequence>MNGTQHIKRFGVLVMAAMLVVSGLAVAATVTTTVWQDGDDFSDWTLGTNASTTGDGGLELSDSASSSPYVNISNTEAVDKVRIETRNMSSGAEVRVYLETPLNTSADHVFNASQIDSNGTITIDVADSLHFSGDSPSNESWSGDLRVGMMEVSGDTTIESVSYLDSNTAPTADAGPNQTALQGDSVAFDGSGSTDSDGDTLSYSWDFDGDGTEDATGVSPTHSFSSTGTYTVELTVTDPDGASDTDTMTVTVEESTYEQTFDVTDANGSAVANATVDVTDDSTGTTVATLTTDDNGSAVATLADGNYSFDITADGFDSTNGSFAVSGAAQTHNVTLSPAHDITVNVVDSTGIAVENASVEFPDLNESATTDENGSAAFTGIAEGTHNVTVTGPDGDISVDDEIEVTENDTEFEVVLSEDTSGGGGWVGDNGDTTTYVFVGGGLLVVLLMFAALAGADP</sequence>
<evidence type="ECO:0000313" key="5">
    <source>
        <dbReference type="Proteomes" id="UP000830434"/>
    </source>
</evidence>
<gene>
    <name evidence="4" type="ORF">M0R88_06010</name>
</gene>
<dbReference type="InterPro" id="IPR000601">
    <property type="entry name" value="PKD_dom"/>
</dbReference>
<keyword evidence="2" id="KW-0812">Transmembrane</keyword>
<dbReference type="AlphaFoldDB" id="A0A8U0IQP5"/>
<dbReference type="KEGG" id="haxz:M0R88_06010"/>
<keyword evidence="5" id="KW-1185">Reference proteome</keyword>
<evidence type="ECO:0000259" key="3">
    <source>
        <dbReference type="PROSITE" id="PS50093"/>
    </source>
</evidence>
<dbReference type="Gene3D" id="2.60.40.1120">
    <property type="entry name" value="Carboxypeptidase-like, regulatory domain"/>
    <property type="match status" value="2"/>
</dbReference>
<keyword evidence="2" id="KW-0472">Membrane</keyword>
<keyword evidence="2" id="KW-1133">Transmembrane helix</keyword>
<feature type="compositionally biased region" description="Polar residues" evidence="1">
    <location>
        <begin position="168"/>
        <end position="182"/>
    </location>
</feature>
<dbReference type="InterPro" id="IPR013783">
    <property type="entry name" value="Ig-like_fold"/>
</dbReference>
<dbReference type="PROSITE" id="PS50093">
    <property type="entry name" value="PKD"/>
    <property type="match status" value="1"/>
</dbReference>
<dbReference type="InterPro" id="IPR035986">
    <property type="entry name" value="PKD_dom_sf"/>
</dbReference>
<dbReference type="SUPFAM" id="SSF49464">
    <property type="entry name" value="Carboxypeptidase regulatory domain-like"/>
    <property type="match status" value="1"/>
</dbReference>
<protein>
    <submittedName>
        <fullName evidence="4">PKD domain-containing protein</fullName>
    </submittedName>
</protein>
<dbReference type="InterPro" id="IPR008969">
    <property type="entry name" value="CarboxyPept-like_regulatory"/>
</dbReference>
<proteinExistence type="predicted"/>